<dbReference type="AlphaFoldDB" id="A0A7I4Z3W7"/>
<evidence type="ECO:0000313" key="1">
    <source>
        <dbReference type="Proteomes" id="UP000025227"/>
    </source>
</evidence>
<name>A0A7I4Z3W7_HAECO</name>
<keyword evidence="1" id="KW-1185">Reference proteome</keyword>
<accession>A0A7I4Z3W7</accession>
<protein>
    <submittedName>
        <fullName evidence="2">Uncharacterized protein</fullName>
    </submittedName>
</protein>
<dbReference type="WBParaSite" id="HCON_00186375-00001">
    <property type="protein sequence ID" value="HCON_00186375-00001"/>
    <property type="gene ID" value="HCON_00186375"/>
</dbReference>
<organism evidence="1 2">
    <name type="scientific">Haemonchus contortus</name>
    <name type="common">Barber pole worm</name>
    <dbReference type="NCBI Taxonomy" id="6289"/>
    <lineage>
        <taxon>Eukaryota</taxon>
        <taxon>Metazoa</taxon>
        <taxon>Ecdysozoa</taxon>
        <taxon>Nematoda</taxon>
        <taxon>Chromadorea</taxon>
        <taxon>Rhabditida</taxon>
        <taxon>Rhabditina</taxon>
        <taxon>Rhabditomorpha</taxon>
        <taxon>Strongyloidea</taxon>
        <taxon>Trichostrongylidae</taxon>
        <taxon>Haemonchus</taxon>
    </lineage>
</organism>
<evidence type="ECO:0000313" key="2">
    <source>
        <dbReference type="WBParaSite" id="HCON_00186375-00001"/>
    </source>
</evidence>
<dbReference type="Proteomes" id="UP000025227">
    <property type="component" value="Unplaced"/>
</dbReference>
<sequence>MSSIKGMSLQRGQRPTQVSWIKSCTLQQDCMETCGKSDCPSSGSMKTD</sequence>
<reference evidence="2" key="1">
    <citation type="submission" date="2020-12" db="UniProtKB">
        <authorList>
            <consortium name="WormBaseParasite"/>
        </authorList>
    </citation>
    <scope>IDENTIFICATION</scope>
    <source>
        <strain evidence="2">MHco3</strain>
    </source>
</reference>
<proteinExistence type="predicted"/>